<dbReference type="Gene3D" id="3.40.50.720">
    <property type="entry name" value="NAD(P)-binding Rossmann-like Domain"/>
    <property type="match status" value="1"/>
</dbReference>
<gene>
    <name evidence="1" type="ORF">FRACA_20091</name>
</gene>
<organism evidence="1 2">
    <name type="scientific">Frankia canadensis</name>
    <dbReference type="NCBI Taxonomy" id="1836972"/>
    <lineage>
        <taxon>Bacteria</taxon>
        <taxon>Bacillati</taxon>
        <taxon>Actinomycetota</taxon>
        <taxon>Actinomycetes</taxon>
        <taxon>Frankiales</taxon>
        <taxon>Frankiaceae</taxon>
        <taxon>Frankia</taxon>
    </lineage>
</organism>
<dbReference type="InterPro" id="IPR036291">
    <property type="entry name" value="NAD(P)-bd_dom_sf"/>
</dbReference>
<dbReference type="Proteomes" id="UP000234331">
    <property type="component" value="Unassembled WGS sequence"/>
</dbReference>
<proteinExistence type="predicted"/>
<protein>
    <submittedName>
        <fullName evidence="1">Uncharacterized protein</fullName>
    </submittedName>
</protein>
<name>A0A2I2KPV3_9ACTN</name>
<sequence length="50" mass="5259">MAETNFSGPLLVTRAFASITQPNGGGHILNARSALSWPADRTPYSASKPT</sequence>
<evidence type="ECO:0000313" key="1">
    <source>
        <dbReference type="EMBL" id="SNQ47695.1"/>
    </source>
</evidence>
<accession>A0A2I2KPV3</accession>
<dbReference type="SUPFAM" id="SSF51735">
    <property type="entry name" value="NAD(P)-binding Rossmann-fold domains"/>
    <property type="match status" value="1"/>
</dbReference>
<dbReference type="AlphaFoldDB" id="A0A2I2KPV3"/>
<reference evidence="1 2" key="1">
    <citation type="submission" date="2017-06" db="EMBL/GenBank/DDBJ databases">
        <authorList>
            <person name="Kim H.J."/>
            <person name="Triplett B.A."/>
        </authorList>
    </citation>
    <scope>NUCLEOTIDE SEQUENCE [LARGE SCALE GENOMIC DNA]</scope>
    <source>
        <strain evidence="1">FRACA_ARgP5</strain>
    </source>
</reference>
<evidence type="ECO:0000313" key="2">
    <source>
        <dbReference type="Proteomes" id="UP000234331"/>
    </source>
</evidence>
<dbReference type="EMBL" id="FZMO01000112">
    <property type="protein sequence ID" value="SNQ47695.1"/>
    <property type="molecule type" value="Genomic_DNA"/>
</dbReference>
<keyword evidence="2" id="KW-1185">Reference proteome</keyword>